<protein>
    <submittedName>
        <fullName evidence="2">Uncharacterized protein</fullName>
    </submittedName>
</protein>
<proteinExistence type="predicted"/>
<evidence type="ECO:0000313" key="3">
    <source>
        <dbReference type="Proteomes" id="UP000287033"/>
    </source>
</evidence>
<gene>
    <name evidence="2" type="ORF">chiPu_0018677</name>
</gene>
<feature type="region of interest" description="Disordered" evidence="1">
    <location>
        <begin position="12"/>
        <end position="58"/>
    </location>
</feature>
<dbReference type="AlphaFoldDB" id="A0A401RP90"/>
<reference evidence="2 3" key="1">
    <citation type="journal article" date="2018" name="Nat. Ecol. Evol.">
        <title>Shark genomes provide insights into elasmobranch evolution and the origin of vertebrates.</title>
        <authorList>
            <person name="Hara Y"/>
            <person name="Yamaguchi K"/>
            <person name="Onimaru K"/>
            <person name="Kadota M"/>
            <person name="Koyanagi M"/>
            <person name="Keeley SD"/>
            <person name="Tatsumi K"/>
            <person name="Tanaka K"/>
            <person name="Motone F"/>
            <person name="Kageyama Y"/>
            <person name="Nozu R"/>
            <person name="Adachi N"/>
            <person name="Nishimura O"/>
            <person name="Nakagawa R"/>
            <person name="Tanegashima C"/>
            <person name="Kiyatake I"/>
            <person name="Matsumoto R"/>
            <person name="Murakumo K"/>
            <person name="Nishida K"/>
            <person name="Terakita A"/>
            <person name="Kuratani S"/>
            <person name="Sato K"/>
            <person name="Hyodo S Kuraku.S."/>
        </authorList>
    </citation>
    <scope>NUCLEOTIDE SEQUENCE [LARGE SCALE GENOMIC DNA]</scope>
</reference>
<accession>A0A401RP90</accession>
<evidence type="ECO:0000313" key="2">
    <source>
        <dbReference type="EMBL" id="GCC20007.1"/>
    </source>
</evidence>
<evidence type="ECO:0000256" key="1">
    <source>
        <dbReference type="SAM" id="MobiDB-lite"/>
    </source>
</evidence>
<dbReference type="Proteomes" id="UP000287033">
    <property type="component" value="Unassembled WGS sequence"/>
</dbReference>
<keyword evidence="3" id="KW-1185">Reference proteome</keyword>
<feature type="compositionally biased region" description="Basic residues" evidence="1">
    <location>
        <begin position="28"/>
        <end position="45"/>
    </location>
</feature>
<dbReference type="EMBL" id="BEZZ01001650">
    <property type="protein sequence ID" value="GCC20007.1"/>
    <property type="molecule type" value="Genomic_DNA"/>
</dbReference>
<name>A0A401RP90_CHIPU</name>
<comment type="caution">
    <text evidence="2">The sequence shown here is derived from an EMBL/GenBank/DDBJ whole genome shotgun (WGS) entry which is preliminary data.</text>
</comment>
<organism evidence="2 3">
    <name type="scientific">Chiloscyllium punctatum</name>
    <name type="common">Brownbanded bambooshark</name>
    <name type="synonym">Hemiscyllium punctatum</name>
    <dbReference type="NCBI Taxonomy" id="137246"/>
    <lineage>
        <taxon>Eukaryota</taxon>
        <taxon>Metazoa</taxon>
        <taxon>Chordata</taxon>
        <taxon>Craniata</taxon>
        <taxon>Vertebrata</taxon>
        <taxon>Chondrichthyes</taxon>
        <taxon>Elasmobranchii</taxon>
        <taxon>Galeomorphii</taxon>
        <taxon>Galeoidea</taxon>
        <taxon>Orectolobiformes</taxon>
        <taxon>Hemiscylliidae</taxon>
        <taxon>Chiloscyllium</taxon>
    </lineage>
</organism>
<sequence length="162" mass="18879">MNPAPLLCFVNTDRETRTKAPAAARGGMRPRRRDSRYRRRRRRRHLGEGHGPVGRMRGRRSSWRQFGAGRMRRLMDRFGREEKVEPRDIIVSSGCNGCCCSNILQAHEMGKDCRLDTRSKHRERRLTTLVRPPLWVPHLRKFAEVDLQSANSIQTSFLVLTE</sequence>